<reference evidence="1" key="1">
    <citation type="journal article" date="2021" name="Proc. Natl. Acad. Sci. U.S.A.">
        <title>A Catalog of Tens of Thousands of Viruses from Human Metagenomes Reveals Hidden Associations with Chronic Diseases.</title>
        <authorList>
            <person name="Tisza M.J."/>
            <person name="Buck C.B."/>
        </authorList>
    </citation>
    <scope>NUCLEOTIDE SEQUENCE</scope>
    <source>
        <strain evidence="1">CtJ3t72</strain>
    </source>
</reference>
<accession>A0A8S5QP49</accession>
<dbReference type="EMBL" id="BK015698">
    <property type="protein sequence ID" value="DAE20579.1"/>
    <property type="molecule type" value="Genomic_DNA"/>
</dbReference>
<dbReference type="Pfam" id="PF09950">
    <property type="entry name" value="Major_capside"/>
    <property type="match status" value="1"/>
</dbReference>
<sequence>MPNLFNQAKDLGISAPYAKGFMAYDDVNGQVVVNAKRTAAQLAMDATLTPNVGIPAALTTFLSPEVVSVLVSPNNATKLAVETKRGDFTTDFYQFPVEEIVGGVQPYSDYDHAVSTDVNYNYPSRENFRFQTSIKFGDLEVAKASVAKVALVARKQRAAASTIAKAANRFYLFGVQGKALYGLLNDPNLNATVSPIAVGDNSTWATKTAADAGNSANLVYADINKLVNELSTKAGGYFDANSPMVLGISNTKFQYLSMANTYGVTALQLIKANYPNLTVEQVPELSTAAGDMLYLTLKEVDGVSVAEAAYSEKYILGRLVAHESAFSQKASAGTYGAVIKQPAFIATMTGI</sequence>
<protein>
    <submittedName>
        <fullName evidence="1">Major capsid protein</fullName>
    </submittedName>
</protein>
<proteinExistence type="predicted"/>
<evidence type="ECO:0000313" key="1">
    <source>
        <dbReference type="EMBL" id="DAE20579.1"/>
    </source>
</evidence>
<dbReference type="InterPro" id="IPR020049">
    <property type="entry name" value="Major_capsid-like"/>
</dbReference>
<organism evidence="1">
    <name type="scientific">Siphoviridae sp. ctJ3t72</name>
    <dbReference type="NCBI Taxonomy" id="2826240"/>
    <lineage>
        <taxon>Viruses</taxon>
        <taxon>Duplodnaviria</taxon>
        <taxon>Heunggongvirae</taxon>
        <taxon>Uroviricota</taxon>
        <taxon>Caudoviricetes</taxon>
    </lineage>
</organism>
<name>A0A8S5QP49_9CAUD</name>